<dbReference type="PANTHER" id="PTHR45138">
    <property type="entry name" value="REGULATORY COMPONENTS OF SENSORY TRANSDUCTION SYSTEM"/>
    <property type="match status" value="1"/>
</dbReference>
<keyword evidence="3" id="KW-0472">Membrane</keyword>
<dbReference type="SMART" id="SM00267">
    <property type="entry name" value="GGDEF"/>
    <property type="match status" value="1"/>
</dbReference>
<dbReference type="GO" id="GO:1902201">
    <property type="term" value="P:negative regulation of bacterial-type flagellum-dependent cell motility"/>
    <property type="evidence" value="ECO:0007669"/>
    <property type="project" value="TreeGrafter"/>
</dbReference>
<proteinExistence type="predicted"/>
<dbReference type="NCBIfam" id="TIGR00254">
    <property type="entry name" value="GGDEF"/>
    <property type="match status" value="1"/>
</dbReference>
<dbReference type="Proteomes" id="UP000199626">
    <property type="component" value="Unassembled WGS sequence"/>
</dbReference>
<dbReference type="PROSITE" id="PS50887">
    <property type="entry name" value="GGDEF"/>
    <property type="match status" value="1"/>
</dbReference>
<dbReference type="CDD" id="cd01949">
    <property type="entry name" value="GGDEF"/>
    <property type="match status" value="1"/>
</dbReference>
<evidence type="ECO:0000256" key="1">
    <source>
        <dbReference type="ARBA" id="ARBA00012528"/>
    </source>
</evidence>
<dbReference type="InterPro" id="IPR043128">
    <property type="entry name" value="Rev_trsase/Diguanyl_cyclase"/>
</dbReference>
<organism evidence="5 6">
    <name type="scientific">Pseudidiomarina indica</name>
    <dbReference type="NCBI Taxonomy" id="1159017"/>
    <lineage>
        <taxon>Bacteria</taxon>
        <taxon>Pseudomonadati</taxon>
        <taxon>Pseudomonadota</taxon>
        <taxon>Gammaproteobacteria</taxon>
        <taxon>Alteromonadales</taxon>
        <taxon>Idiomarinaceae</taxon>
        <taxon>Pseudidiomarina</taxon>
    </lineage>
</organism>
<dbReference type="PANTHER" id="PTHR45138:SF9">
    <property type="entry name" value="DIGUANYLATE CYCLASE DGCM-RELATED"/>
    <property type="match status" value="1"/>
</dbReference>
<evidence type="ECO:0000256" key="3">
    <source>
        <dbReference type="SAM" id="Phobius"/>
    </source>
</evidence>
<feature type="transmembrane region" description="Helical" evidence="3">
    <location>
        <begin position="7"/>
        <end position="28"/>
    </location>
</feature>
<accession>A0A1G6CMR1</accession>
<keyword evidence="3" id="KW-1133">Transmembrane helix</keyword>
<evidence type="ECO:0000259" key="4">
    <source>
        <dbReference type="PROSITE" id="PS50887"/>
    </source>
</evidence>
<sequence>MSYRRLLKTIITVLLVYHLSTALLIFSATESAMVKWLHGAGLIGYLLLVATAWLARREVMHQLNQRDQHSKTLERELATARNTDELTQLVNRSHLYQQLEFSLYQAQVQQTPFAVLLLNSDQLNTINMEFGHLVGDVVLKELADTLKGQVRGQDIIGRWGGDEFLILTTPTNDDHTVAFAEKLRLAVAQQRFTEDKLYLTVSIGCAMATEDDTVVSLIQRATDGVAQAKHSGRNCTRVGD</sequence>
<dbReference type="SUPFAM" id="SSF55073">
    <property type="entry name" value="Nucleotide cyclase"/>
    <property type="match status" value="1"/>
</dbReference>
<dbReference type="GO" id="GO:0005886">
    <property type="term" value="C:plasma membrane"/>
    <property type="evidence" value="ECO:0007669"/>
    <property type="project" value="TreeGrafter"/>
</dbReference>
<feature type="transmembrane region" description="Helical" evidence="3">
    <location>
        <begin position="34"/>
        <end position="55"/>
    </location>
</feature>
<dbReference type="InterPro" id="IPR029787">
    <property type="entry name" value="Nucleotide_cyclase"/>
</dbReference>
<dbReference type="OrthoDB" id="9812260at2"/>
<feature type="domain" description="GGDEF" evidence="4">
    <location>
        <begin position="111"/>
        <end position="240"/>
    </location>
</feature>
<dbReference type="AlphaFoldDB" id="A0A1G6CMR1"/>
<dbReference type="EMBL" id="FMXN01000006">
    <property type="protein sequence ID" value="SDB34144.1"/>
    <property type="molecule type" value="Genomic_DNA"/>
</dbReference>
<reference evidence="6" key="1">
    <citation type="submission" date="2016-10" db="EMBL/GenBank/DDBJ databases">
        <authorList>
            <person name="Varghese N."/>
            <person name="Submissions S."/>
        </authorList>
    </citation>
    <scope>NUCLEOTIDE SEQUENCE [LARGE SCALE GENOMIC DNA]</scope>
    <source>
        <strain evidence="6">CGMCC 1.10824</strain>
    </source>
</reference>
<dbReference type="RefSeq" id="WP_092592928.1">
    <property type="nucleotide sequence ID" value="NZ_FMXN01000006.1"/>
</dbReference>
<dbReference type="GO" id="GO:0052621">
    <property type="term" value="F:diguanylate cyclase activity"/>
    <property type="evidence" value="ECO:0007669"/>
    <property type="project" value="UniProtKB-EC"/>
</dbReference>
<dbReference type="STRING" id="1159017.SAMN02927930_01315"/>
<protein>
    <recommendedName>
        <fullName evidence="1">diguanylate cyclase</fullName>
        <ecNumber evidence="1">2.7.7.65</ecNumber>
    </recommendedName>
</protein>
<keyword evidence="6" id="KW-1185">Reference proteome</keyword>
<evidence type="ECO:0000256" key="2">
    <source>
        <dbReference type="ARBA" id="ARBA00034247"/>
    </source>
</evidence>
<evidence type="ECO:0000313" key="5">
    <source>
        <dbReference type="EMBL" id="SDB34144.1"/>
    </source>
</evidence>
<name>A0A1G6CMR1_9GAMM</name>
<dbReference type="InterPro" id="IPR050469">
    <property type="entry name" value="Diguanylate_Cyclase"/>
</dbReference>
<gene>
    <name evidence="5" type="ORF">SAMN02927930_01315</name>
</gene>
<dbReference type="EC" id="2.7.7.65" evidence="1"/>
<dbReference type="GO" id="GO:0043709">
    <property type="term" value="P:cell adhesion involved in single-species biofilm formation"/>
    <property type="evidence" value="ECO:0007669"/>
    <property type="project" value="TreeGrafter"/>
</dbReference>
<comment type="catalytic activity">
    <reaction evidence="2">
        <text>2 GTP = 3',3'-c-di-GMP + 2 diphosphate</text>
        <dbReference type="Rhea" id="RHEA:24898"/>
        <dbReference type="ChEBI" id="CHEBI:33019"/>
        <dbReference type="ChEBI" id="CHEBI:37565"/>
        <dbReference type="ChEBI" id="CHEBI:58805"/>
        <dbReference type="EC" id="2.7.7.65"/>
    </reaction>
</comment>
<keyword evidence="3" id="KW-0812">Transmembrane</keyword>
<dbReference type="Pfam" id="PF00990">
    <property type="entry name" value="GGDEF"/>
    <property type="match status" value="1"/>
</dbReference>
<evidence type="ECO:0000313" key="6">
    <source>
        <dbReference type="Proteomes" id="UP000199626"/>
    </source>
</evidence>
<dbReference type="InterPro" id="IPR000160">
    <property type="entry name" value="GGDEF_dom"/>
</dbReference>
<dbReference type="Gene3D" id="3.30.70.270">
    <property type="match status" value="1"/>
</dbReference>